<feature type="transmembrane region" description="Helical" evidence="5">
    <location>
        <begin position="81"/>
        <end position="100"/>
    </location>
</feature>
<proteinExistence type="predicted"/>
<comment type="subcellular location">
    <subcellularLocation>
        <location evidence="1">Membrane</location>
        <topology evidence="1">Multi-pass membrane protein</topology>
    </subcellularLocation>
</comment>
<dbReference type="Pfam" id="PF13000">
    <property type="entry name" value="Acatn"/>
    <property type="match status" value="1"/>
</dbReference>
<evidence type="ECO:0000313" key="7">
    <source>
        <dbReference type="Proteomes" id="UP000663848"/>
    </source>
</evidence>
<evidence type="ECO:0000256" key="3">
    <source>
        <dbReference type="ARBA" id="ARBA00022989"/>
    </source>
</evidence>
<dbReference type="Proteomes" id="UP000663848">
    <property type="component" value="Unassembled WGS sequence"/>
</dbReference>
<keyword evidence="4 5" id="KW-0472">Membrane</keyword>
<feature type="transmembrane region" description="Helical" evidence="5">
    <location>
        <begin position="120"/>
        <end position="139"/>
    </location>
</feature>
<dbReference type="PANTHER" id="PTHR12778">
    <property type="entry name" value="SOLUTE CARRIER FAMILY 33 ACETYL-COA TRANSPORTER -RELATED"/>
    <property type="match status" value="1"/>
</dbReference>
<dbReference type="GO" id="GO:0008521">
    <property type="term" value="F:acetyl-CoA transmembrane transporter activity"/>
    <property type="evidence" value="ECO:0007669"/>
    <property type="project" value="InterPro"/>
</dbReference>
<dbReference type="PANTHER" id="PTHR12778:SF9">
    <property type="entry name" value="ACETYL-COENZYME A TRANSPORTER 1"/>
    <property type="match status" value="1"/>
</dbReference>
<evidence type="ECO:0000256" key="2">
    <source>
        <dbReference type="ARBA" id="ARBA00022692"/>
    </source>
</evidence>
<dbReference type="InterPro" id="IPR036259">
    <property type="entry name" value="MFS_trans_sf"/>
</dbReference>
<dbReference type="InterPro" id="IPR024371">
    <property type="entry name" value="AcetylCoA_trans_1-like"/>
</dbReference>
<comment type="caution">
    <text evidence="6">The sequence shown here is derived from an EMBL/GenBank/DDBJ whole genome shotgun (WGS) entry which is preliminary data.</text>
</comment>
<dbReference type="GO" id="GO:0035348">
    <property type="term" value="P:acetyl-CoA transmembrane transport"/>
    <property type="evidence" value="ECO:0007669"/>
    <property type="project" value="InterPro"/>
</dbReference>
<feature type="transmembrane region" description="Helical" evidence="5">
    <location>
        <begin position="12"/>
        <end position="37"/>
    </location>
</feature>
<dbReference type="InterPro" id="IPR004752">
    <property type="entry name" value="AmpG_permease/AT-1"/>
</dbReference>
<feature type="non-terminal residue" evidence="6">
    <location>
        <position position="185"/>
    </location>
</feature>
<dbReference type="AlphaFoldDB" id="A0A822AT81"/>
<evidence type="ECO:0000313" key="6">
    <source>
        <dbReference type="EMBL" id="CAF5008178.1"/>
    </source>
</evidence>
<keyword evidence="2 5" id="KW-0812">Transmembrane</keyword>
<gene>
    <name evidence="6" type="ORF">QYT958_LOCUS38825</name>
</gene>
<accession>A0A822AT81</accession>
<evidence type="ECO:0000256" key="1">
    <source>
        <dbReference type="ARBA" id="ARBA00004141"/>
    </source>
</evidence>
<dbReference type="EMBL" id="CAJOBR010034781">
    <property type="protein sequence ID" value="CAF5008178.1"/>
    <property type="molecule type" value="Genomic_DNA"/>
</dbReference>
<dbReference type="SUPFAM" id="SSF103473">
    <property type="entry name" value="MFS general substrate transporter"/>
    <property type="match status" value="1"/>
</dbReference>
<evidence type="ECO:0008006" key="8">
    <source>
        <dbReference type="Google" id="ProtNLM"/>
    </source>
</evidence>
<sequence length="185" mass="20877">SNQSDWKRDKKNIGLLLFLYLLQGIPLGMAASIPLIIQTYGASWSQQALFSFAFWPFSLKLLWAPIVDALYLKRFGRRKTWLIPIQYIIGFVMILLSYYINGILDESAPISTSHHPRIYFLTSIFFGLSFLAATQDICVDGWALSMLSKENLGWASTCNSVGQTAGYFLGNVVFLALESKDFANR</sequence>
<evidence type="ECO:0000256" key="4">
    <source>
        <dbReference type="ARBA" id="ARBA00023136"/>
    </source>
</evidence>
<evidence type="ECO:0000256" key="5">
    <source>
        <dbReference type="SAM" id="Phobius"/>
    </source>
</evidence>
<feature type="transmembrane region" description="Helical" evidence="5">
    <location>
        <begin position="49"/>
        <end position="72"/>
    </location>
</feature>
<name>A0A822AT81_9BILA</name>
<protein>
    <recommendedName>
        <fullName evidence="8">Acetyl-coenzyme A transporter 1</fullName>
    </recommendedName>
</protein>
<keyword evidence="3 5" id="KW-1133">Transmembrane helix</keyword>
<feature type="non-terminal residue" evidence="6">
    <location>
        <position position="1"/>
    </location>
</feature>
<organism evidence="6 7">
    <name type="scientific">Rotaria socialis</name>
    <dbReference type="NCBI Taxonomy" id="392032"/>
    <lineage>
        <taxon>Eukaryota</taxon>
        <taxon>Metazoa</taxon>
        <taxon>Spiralia</taxon>
        <taxon>Gnathifera</taxon>
        <taxon>Rotifera</taxon>
        <taxon>Eurotatoria</taxon>
        <taxon>Bdelloidea</taxon>
        <taxon>Philodinida</taxon>
        <taxon>Philodinidae</taxon>
        <taxon>Rotaria</taxon>
    </lineage>
</organism>
<dbReference type="GO" id="GO:0016020">
    <property type="term" value="C:membrane"/>
    <property type="evidence" value="ECO:0007669"/>
    <property type="project" value="UniProtKB-SubCell"/>
</dbReference>
<reference evidence="6" key="1">
    <citation type="submission" date="2021-02" db="EMBL/GenBank/DDBJ databases">
        <authorList>
            <person name="Nowell W R."/>
        </authorList>
    </citation>
    <scope>NUCLEOTIDE SEQUENCE</scope>
</reference>
<dbReference type="Gene3D" id="1.20.1250.20">
    <property type="entry name" value="MFS general substrate transporter like domains"/>
    <property type="match status" value="1"/>
</dbReference>